<accession>A0A8J4R1A3</accession>
<dbReference type="AlphaFoldDB" id="A0A8J4R1A3"/>
<comment type="caution">
    <text evidence="2">The sequence shown here is derived from an EMBL/GenBank/DDBJ whole genome shotgun (WGS) entry which is preliminary data.</text>
</comment>
<reference evidence="2" key="1">
    <citation type="submission" date="2020-03" db="EMBL/GenBank/DDBJ databases">
        <title>Castanea mollissima Vanexum genome sequencing.</title>
        <authorList>
            <person name="Staton M."/>
        </authorList>
    </citation>
    <scope>NUCLEOTIDE SEQUENCE</scope>
    <source>
        <tissue evidence="2">Leaf</tissue>
    </source>
</reference>
<evidence type="ECO:0000313" key="3">
    <source>
        <dbReference type="Proteomes" id="UP000737018"/>
    </source>
</evidence>
<proteinExistence type="predicted"/>
<protein>
    <submittedName>
        <fullName evidence="2">Uncharacterized protein</fullName>
    </submittedName>
</protein>
<keyword evidence="3" id="KW-1185">Reference proteome</keyword>
<dbReference type="EMBL" id="JRKL02003262">
    <property type="protein sequence ID" value="KAF3955838.1"/>
    <property type="molecule type" value="Genomic_DNA"/>
</dbReference>
<dbReference type="Proteomes" id="UP000737018">
    <property type="component" value="Unassembled WGS sequence"/>
</dbReference>
<evidence type="ECO:0000256" key="1">
    <source>
        <dbReference type="SAM" id="MobiDB-lite"/>
    </source>
</evidence>
<organism evidence="2 3">
    <name type="scientific">Castanea mollissima</name>
    <name type="common">Chinese chestnut</name>
    <dbReference type="NCBI Taxonomy" id="60419"/>
    <lineage>
        <taxon>Eukaryota</taxon>
        <taxon>Viridiplantae</taxon>
        <taxon>Streptophyta</taxon>
        <taxon>Embryophyta</taxon>
        <taxon>Tracheophyta</taxon>
        <taxon>Spermatophyta</taxon>
        <taxon>Magnoliopsida</taxon>
        <taxon>eudicotyledons</taxon>
        <taxon>Gunneridae</taxon>
        <taxon>Pentapetalae</taxon>
        <taxon>rosids</taxon>
        <taxon>fabids</taxon>
        <taxon>Fagales</taxon>
        <taxon>Fagaceae</taxon>
        <taxon>Castanea</taxon>
    </lineage>
</organism>
<evidence type="ECO:0000313" key="2">
    <source>
        <dbReference type="EMBL" id="KAF3955838.1"/>
    </source>
</evidence>
<feature type="region of interest" description="Disordered" evidence="1">
    <location>
        <begin position="114"/>
        <end position="136"/>
    </location>
</feature>
<name>A0A8J4R1A3_9ROSI</name>
<gene>
    <name evidence="2" type="ORF">CMV_018982</name>
</gene>
<sequence length="136" mass="15027">MFSFGGKAADGYFCNFRPFHLHLQMVHIPDLSLAEQLVHLQNGPLQRVSLGHVESASLASLLLEALKMGARSLRFLMAILIQICKAHTVRSRTREFDSQQVAADVTIGITSPRSIIADTPPTSLHETRVPPLRSDL</sequence>